<dbReference type="EMBL" id="MAYG01000012">
    <property type="protein sequence ID" value="OCA71669.1"/>
    <property type="molecule type" value="Genomic_DNA"/>
</dbReference>
<feature type="region of interest" description="Disordered" evidence="1">
    <location>
        <begin position="1"/>
        <end position="29"/>
    </location>
</feature>
<evidence type="ECO:0000256" key="1">
    <source>
        <dbReference type="SAM" id="MobiDB-lite"/>
    </source>
</evidence>
<gene>
    <name evidence="2" type="ORF">BBI00_18390</name>
</gene>
<dbReference type="STRING" id="651561.BBI00_18390"/>
<dbReference type="OrthoDB" id="9881586at2"/>
<dbReference type="RefSeq" id="WP_065400309.1">
    <property type="nucleotide sequence ID" value="NZ_MAYG01000012.1"/>
</dbReference>
<proteinExistence type="predicted"/>
<accession>A0A1B8ZJ87</accession>
<sequence length="315" mass="35887">MKSINTVEKGNKPHQQAKKQTAHHSDLSKEAWYKKLKESLLRTGNINHPETKKIEKDNIRILSIDQMRQYNDLKSRTFLPNGSLKKRTCGTCGRKESDDQKSYRLKYQGIASAADILSQGRLSREQSDKEVDPYSLFYQWVYGKGKAVRNFDENSKMGKQFLRIDEIHDGIEKLVDSYIDKGTRTRDVSRNNPEKFNTGYQWLDHKTYMADALSTIVSNPTSTFHGSFNATASITKVDLGNLVDTYTVKVICTDMMGATSGTRNPPVKGKYSGKATIPNNYYGPNGYMRTIQVNYNLKIKIRRAAISRQVSNLFN</sequence>
<organism evidence="2 3">
    <name type="scientific">Chryseobacterium arthrosphaerae</name>
    <dbReference type="NCBI Taxonomy" id="651561"/>
    <lineage>
        <taxon>Bacteria</taxon>
        <taxon>Pseudomonadati</taxon>
        <taxon>Bacteroidota</taxon>
        <taxon>Flavobacteriia</taxon>
        <taxon>Flavobacteriales</taxon>
        <taxon>Weeksellaceae</taxon>
        <taxon>Chryseobacterium group</taxon>
        <taxon>Chryseobacterium</taxon>
    </lineage>
</organism>
<evidence type="ECO:0000313" key="2">
    <source>
        <dbReference type="EMBL" id="OCA71669.1"/>
    </source>
</evidence>
<dbReference type="AlphaFoldDB" id="A0A1B8ZJ87"/>
<name>A0A1B8ZJ87_9FLAO</name>
<protein>
    <submittedName>
        <fullName evidence="2">Uncharacterized protein</fullName>
    </submittedName>
</protein>
<evidence type="ECO:0000313" key="3">
    <source>
        <dbReference type="Proteomes" id="UP000093432"/>
    </source>
</evidence>
<reference evidence="3" key="1">
    <citation type="submission" date="2016-07" db="EMBL/GenBank/DDBJ databases">
        <authorList>
            <person name="Florea S."/>
            <person name="Webb J.S."/>
            <person name="Jaromczyk J."/>
            <person name="Schardl C.L."/>
        </authorList>
    </citation>
    <scope>NUCLEOTIDE SEQUENCE [LARGE SCALE GENOMIC DNA]</scope>
    <source>
        <strain evidence="3">CC-VM-7</strain>
    </source>
</reference>
<comment type="caution">
    <text evidence="2">The sequence shown here is derived from an EMBL/GenBank/DDBJ whole genome shotgun (WGS) entry which is preliminary data.</text>
</comment>
<dbReference type="Proteomes" id="UP000093432">
    <property type="component" value="Unassembled WGS sequence"/>
</dbReference>